<dbReference type="PROSITE" id="PS51186">
    <property type="entry name" value="GNAT"/>
    <property type="match status" value="1"/>
</dbReference>
<accession>A0ABS6AYV9</accession>
<feature type="domain" description="N-acetyltransferase" evidence="1">
    <location>
        <begin position="12"/>
        <end position="167"/>
    </location>
</feature>
<dbReference type="CDD" id="cd04301">
    <property type="entry name" value="NAT_SF"/>
    <property type="match status" value="1"/>
</dbReference>
<reference evidence="2 3" key="1">
    <citation type="submission" date="2021-06" db="EMBL/GenBank/DDBJ databases">
        <title>Actinomycetes sequencing.</title>
        <authorList>
            <person name="Shan Q."/>
        </authorList>
    </citation>
    <scope>NUCLEOTIDE SEQUENCE [LARGE SCALE GENOMIC DNA]</scope>
    <source>
        <strain evidence="2 3">NEAU-G5</strain>
    </source>
</reference>
<keyword evidence="3" id="KW-1185">Reference proteome</keyword>
<organism evidence="2 3">
    <name type="scientific">Nocardia albiluteola</name>
    <dbReference type="NCBI Taxonomy" id="2842303"/>
    <lineage>
        <taxon>Bacteria</taxon>
        <taxon>Bacillati</taxon>
        <taxon>Actinomycetota</taxon>
        <taxon>Actinomycetes</taxon>
        <taxon>Mycobacteriales</taxon>
        <taxon>Nocardiaceae</taxon>
        <taxon>Nocardia</taxon>
    </lineage>
</organism>
<proteinExistence type="predicted"/>
<dbReference type="Pfam" id="PF00583">
    <property type="entry name" value="Acetyltransf_1"/>
    <property type="match status" value="1"/>
</dbReference>
<gene>
    <name evidence="2" type="ORF">KO481_12785</name>
</gene>
<evidence type="ECO:0000313" key="2">
    <source>
        <dbReference type="EMBL" id="MBU3062396.1"/>
    </source>
</evidence>
<dbReference type="SUPFAM" id="SSF55729">
    <property type="entry name" value="Acyl-CoA N-acyltransferases (Nat)"/>
    <property type="match status" value="1"/>
</dbReference>
<dbReference type="Gene3D" id="3.40.630.30">
    <property type="match status" value="1"/>
</dbReference>
<dbReference type="InterPro" id="IPR016181">
    <property type="entry name" value="Acyl_CoA_acyltransferase"/>
</dbReference>
<dbReference type="RefSeq" id="WP_215917245.1">
    <property type="nucleotide sequence ID" value="NZ_JAHKNI010000003.1"/>
</dbReference>
<comment type="caution">
    <text evidence="2">The sequence shown here is derived from an EMBL/GenBank/DDBJ whole genome shotgun (WGS) entry which is preliminary data.</text>
</comment>
<dbReference type="Proteomes" id="UP000733379">
    <property type="component" value="Unassembled WGS sequence"/>
</dbReference>
<sequence length="167" mass="18514">MTANTAIDLTEVTYRTLMPSDTATVRDLHAGLGERDRYYRFFGPRPKNLDHVATQIAAHDPKHFAVGAFLGRWLIGVANYVVLEDPRCAEVTMIVAHEDQRSGIGTTLLAGLAQEARRYDIQRFVAEILSTNSTTMQLLMDADMPINAKCDNGVVSVVLELGPVQRR</sequence>
<protein>
    <submittedName>
        <fullName evidence="2">GNAT family N-acetyltransferase</fullName>
    </submittedName>
</protein>
<evidence type="ECO:0000313" key="3">
    <source>
        <dbReference type="Proteomes" id="UP000733379"/>
    </source>
</evidence>
<dbReference type="InterPro" id="IPR000182">
    <property type="entry name" value="GNAT_dom"/>
</dbReference>
<name>A0ABS6AYV9_9NOCA</name>
<dbReference type="EMBL" id="JAHKNI010000003">
    <property type="protein sequence ID" value="MBU3062396.1"/>
    <property type="molecule type" value="Genomic_DNA"/>
</dbReference>
<evidence type="ECO:0000259" key="1">
    <source>
        <dbReference type="PROSITE" id="PS51186"/>
    </source>
</evidence>